<protein>
    <submittedName>
        <fullName evidence="5">FadR family transcriptional regulator</fullName>
    </submittedName>
</protein>
<dbReference type="Pfam" id="PF07729">
    <property type="entry name" value="FCD"/>
    <property type="match status" value="1"/>
</dbReference>
<dbReference type="Gene3D" id="1.20.120.530">
    <property type="entry name" value="GntR ligand-binding domain-like"/>
    <property type="match status" value="1"/>
</dbReference>
<dbReference type="PANTHER" id="PTHR43537:SF5">
    <property type="entry name" value="UXU OPERON TRANSCRIPTIONAL REGULATOR"/>
    <property type="match status" value="1"/>
</dbReference>
<dbReference type="GO" id="GO:0003677">
    <property type="term" value="F:DNA binding"/>
    <property type="evidence" value="ECO:0007669"/>
    <property type="project" value="UniProtKB-KW"/>
</dbReference>
<sequence>MAQHLRSMIHAGEILPGDRFPAERELAEELTVSRMTLREAIRDLQNQGYVEVRRGPRGGTFVTGMQIPAEAWRERMRQDDSAIDEMFDYRVAVEMAAAHFAALRHTPEDLKQMEASIQQLQTATTHPEFRQHDSRFHEAVAAAARSPRLLKAVRQVRGEVFSPMDLLGIPPSPQDDAEKHRGILAAIRDADPSLAAERMAAHIEHTRDYLSSILQQG</sequence>
<evidence type="ECO:0000256" key="2">
    <source>
        <dbReference type="ARBA" id="ARBA00023125"/>
    </source>
</evidence>
<organism evidence="5 6">
    <name type="scientific">Nesterenkonia sedimenti</name>
    <dbReference type="NCBI Taxonomy" id="1463632"/>
    <lineage>
        <taxon>Bacteria</taxon>
        <taxon>Bacillati</taxon>
        <taxon>Actinomycetota</taxon>
        <taxon>Actinomycetes</taxon>
        <taxon>Micrococcales</taxon>
        <taxon>Micrococcaceae</taxon>
        <taxon>Nesterenkonia</taxon>
    </lineage>
</organism>
<dbReference type="AlphaFoldDB" id="A0A7X8TJD2"/>
<evidence type="ECO:0000256" key="1">
    <source>
        <dbReference type="ARBA" id="ARBA00023015"/>
    </source>
</evidence>
<evidence type="ECO:0000259" key="4">
    <source>
        <dbReference type="PROSITE" id="PS50949"/>
    </source>
</evidence>
<accession>A0A7X8TJD2</accession>
<evidence type="ECO:0000313" key="5">
    <source>
        <dbReference type="EMBL" id="NLS09570.1"/>
    </source>
</evidence>
<keyword evidence="3" id="KW-0804">Transcription</keyword>
<keyword evidence="2" id="KW-0238">DNA-binding</keyword>
<dbReference type="RefSeq" id="WP_168887066.1">
    <property type="nucleotide sequence ID" value="NZ_JABAHY010000004.1"/>
</dbReference>
<dbReference type="InterPro" id="IPR008920">
    <property type="entry name" value="TF_FadR/GntR_C"/>
</dbReference>
<dbReference type="PROSITE" id="PS50949">
    <property type="entry name" value="HTH_GNTR"/>
    <property type="match status" value="1"/>
</dbReference>
<dbReference type="Gene3D" id="1.10.10.10">
    <property type="entry name" value="Winged helix-like DNA-binding domain superfamily/Winged helix DNA-binding domain"/>
    <property type="match status" value="1"/>
</dbReference>
<dbReference type="SUPFAM" id="SSF48008">
    <property type="entry name" value="GntR ligand-binding domain-like"/>
    <property type="match status" value="1"/>
</dbReference>
<dbReference type="InterPro" id="IPR036390">
    <property type="entry name" value="WH_DNA-bd_sf"/>
</dbReference>
<reference evidence="5 6" key="1">
    <citation type="submission" date="2020-04" db="EMBL/GenBank/DDBJ databases">
        <title>Nesterenkonia sp. nov., isolated from marine sediment.</title>
        <authorList>
            <person name="Zhang G."/>
        </authorList>
    </citation>
    <scope>NUCLEOTIDE SEQUENCE [LARGE SCALE GENOMIC DNA]</scope>
    <source>
        <strain evidence="5 6">MY13</strain>
    </source>
</reference>
<dbReference type="Proteomes" id="UP000523139">
    <property type="component" value="Unassembled WGS sequence"/>
</dbReference>
<evidence type="ECO:0000256" key="3">
    <source>
        <dbReference type="ARBA" id="ARBA00023163"/>
    </source>
</evidence>
<proteinExistence type="predicted"/>
<dbReference type="InterPro" id="IPR011711">
    <property type="entry name" value="GntR_C"/>
</dbReference>
<dbReference type="GO" id="GO:0003700">
    <property type="term" value="F:DNA-binding transcription factor activity"/>
    <property type="evidence" value="ECO:0007669"/>
    <property type="project" value="InterPro"/>
</dbReference>
<dbReference type="SMART" id="SM00895">
    <property type="entry name" value="FCD"/>
    <property type="match status" value="1"/>
</dbReference>
<keyword evidence="6" id="KW-1185">Reference proteome</keyword>
<dbReference type="InterPro" id="IPR036388">
    <property type="entry name" value="WH-like_DNA-bd_sf"/>
</dbReference>
<evidence type="ECO:0000313" key="6">
    <source>
        <dbReference type="Proteomes" id="UP000523139"/>
    </source>
</evidence>
<dbReference type="CDD" id="cd07377">
    <property type="entry name" value="WHTH_GntR"/>
    <property type="match status" value="1"/>
</dbReference>
<dbReference type="SMART" id="SM00345">
    <property type="entry name" value="HTH_GNTR"/>
    <property type="match status" value="1"/>
</dbReference>
<dbReference type="PANTHER" id="PTHR43537">
    <property type="entry name" value="TRANSCRIPTIONAL REGULATOR, GNTR FAMILY"/>
    <property type="match status" value="1"/>
</dbReference>
<dbReference type="PRINTS" id="PR00035">
    <property type="entry name" value="HTHGNTR"/>
</dbReference>
<gene>
    <name evidence="5" type="ORF">HGQ17_06035</name>
</gene>
<dbReference type="Pfam" id="PF00392">
    <property type="entry name" value="GntR"/>
    <property type="match status" value="1"/>
</dbReference>
<feature type="domain" description="HTH gntR-type" evidence="4">
    <location>
        <begin position="1"/>
        <end position="65"/>
    </location>
</feature>
<dbReference type="SUPFAM" id="SSF46785">
    <property type="entry name" value="Winged helix' DNA-binding domain"/>
    <property type="match status" value="1"/>
</dbReference>
<name>A0A7X8TJD2_9MICC</name>
<dbReference type="InterPro" id="IPR000524">
    <property type="entry name" value="Tscrpt_reg_HTH_GntR"/>
</dbReference>
<keyword evidence="1" id="KW-0805">Transcription regulation</keyword>
<dbReference type="EMBL" id="JABAHY010000004">
    <property type="protein sequence ID" value="NLS09570.1"/>
    <property type="molecule type" value="Genomic_DNA"/>
</dbReference>
<comment type="caution">
    <text evidence="5">The sequence shown here is derived from an EMBL/GenBank/DDBJ whole genome shotgun (WGS) entry which is preliminary data.</text>
</comment>